<dbReference type="PANTHER" id="PTHR39639">
    <property type="entry name" value="CHROMOSOME 16, WHOLE GENOME SHOTGUN SEQUENCE"/>
    <property type="match status" value="1"/>
</dbReference>
<evidence type="ECO:0000259" key="2">
    <source>
        <dbReference type="Pfam" id="PF03235"/>
    </source>
</evidence>
<dbReference type="InterPro" id="IPR004919">
    <property type="entry name" value="GmrSD_N"/>
</dbReference>
<dbReference type="PANTHER" id="PTHR39639:SF1">
    <property type="entry name" value="DUF262 DOMAIN-CONTAINING PROTEIN"/>
    <property type="match status" value="1"/>
</dbReference>
<name>A0A3B0VS76_9ZZZZ</name>
<organism evidence="3">
    <name type="scientific">hydrothermal vent metagenome</name>
    <dbReference type="NCBI Taxonomy" id="652676"/>
    <lineage>
        <taxon>unclassified sequences</taxon>
        <taxon>metagenomes</taxon>
        <taxon>ecological metagenomes</taxon>
    </lineage>
</organism>
<dbReference type="AlphaFoldDB" id="A0A3B0VS76"/>
<evidence type="ECO:0000313" key="3">
    <source>
        <dbReference type="EMBL" id="VAW46538.1"/>
    </source>
</evidence>
<proteinExistence type="predicted"/>
<dbReference type="Pfam" id="PF03235">
    <property type="entry name" value="GmrSD_N"/>
    <property type="match status" value="1"/>
</dbReference>
<dbReference type="EMBL" id="UOFA01000289">
    <property type="protein sequence ID" value="VAW46538.1"/>
    <property type="molecule type" value="Genomic_DNA"/>
</dbReference>
<accession>A0A3B0VS76</accession>
<protein>
    <recommendedName>
        <fullName evidence="2">GmrSD restriction endonucleases N-terminal domain-containing protein</fullName>
    </recommendedName>
</protein>
<gene>
    <name evidence="3" type="ORF">MNBD_GAMMA02-1692</name>
</gene>
<feature type="domain" description="GmrSD restriction endonucleases N-terminal" evidence="2">
    <location>
        <begin position="59"/>
        <end position="190"/>
    </location>
</feature>
<feature type="compositionally biased region" description="Acidic residues" evidence="1">
    <location>
        <begin position="1"/>
        <end position="11"/>
    </location>
</feature>
<sequence length="375" mass="43688">MSDENYSELEDGLPGPNDPEGECFDPVMKPFNPTDIDIVVEPKSLDALIERIRHKDIDMNTDFQRHAELWDNAKMSRLIESILIRFPLPAFYFDASEDNNWLIVDGLQRLSSIRKFVIDKKLKLSGLEFLTDLNGKNYDGLHRIYQRRIKECPVTVYLIKPGTPPEVKYSIFRRINTGGMTLNNQEIRNAMAKPAERKLLKDLATHRFMIATLGDVSKRMGDQELVLRFWAFYKFDYFDKNNKKAIALFLDKAMDDIKSGDENYRENLKQIFEKAISRCYHLLGKQAFEKEPANNGARKRKNTTLFEVWMVSLAKLEDNEISCIENNMSIFKAKIKALSEDTDFLNAVTYATQKEDHVRIRYERIRKLIDEVIHA</sequence>
<evidence type="ECO:0000256" key="1">
    <source>
        <dbReference type="SAM" id="MobiDB-lite"/>
    </source>
</evidence>
<reference evidence="3" key="1">
    <citation type="submission" date="2018-06" db="EMBL/GenBank/DDBJ databases">
        <authorList>
            <person name="Zhirakovskaya E."/>
        </authorList>
    </citation>
    <scope>NUCLEOTIDE SEQUENCE</scope>
</reference>
<feature type="region of interest" description="Disordered" evidence="1">
    <location>
        <begin position="1"/>
        <end position="24"/>
    </location>
</feature>